<keyword evidence="4" id="KW-1185">Reference proteome</keyword>
<evidence type="ECO:0000259" key="2">
    <source>
        <dbReference type="Pfam" id="PF18935"/>
    </source>
</evidence>
<sequence>MKLTQGIVVAIISAGMYLLPIAGKAQVITAGPDSVAVQTTTLPDTLTLATKVPVADTAGGFFLSTWDRPAKAALYSALLPGAGQVYNKAIWKVPIIYAAGGVLGYFLIDNNNKYQDFRKALLIRNDGDPNTIDKYAASPVYYSETFPRGKENLRSSRDFYRRNRDLTVLLSILAYGLNIAEAYVHAHLKTFDVSDDLGFNVQPTLVPVYASPAYKTGLVPGITFTLYTTK</sequence>
<dbReference type="Pfam" id="PF18935">
    <property type="entry name" value="DUF5683"/>
    <property type="match status" value="1"/>
</dbReference>
<proteinExistence type="predicted"/>
<dbReference type="EMBL" id="QMDV01000002">
    <property type="protein sequence ID" value="RAU83030.1"/>
    <property type="molecule type" value="Genomic_DNA"/>
</dbReference>
<evidence type="ECO:0000313" key="4">
    <source>
        <dbReference type="Proteomes" id="UP000251692"/>
    </source>
</evidence>
<accession>A0A364RFB7</accession>
<reference evidence="3 4" key="2">
    <citation type="submission" date="2018-07" db="EMBL/GenBank/DDBJ databases">
        <title>Pontibacter sp. 2b14 genomic sequence and assembly.</title>
        <authorList>
            <person name="Du Z.-J."/>
        </authorList>
    </citation>
    <scope>NUCLEOTIDE SEQUENCE [LARGE SCALE GENOMIC DNA]</scope>
    <source>
        <strain evidence="3 4">2b14</strain>
    </source>
</reference>
<dbReference type="InterPro" id="IPR043738">
    <property type="entry name" value="DUF5683"/>
</dbReference>
<name>A0A364RFB7_9BACT</name>
<gene>
    <name evidence="3" type="ORF">DP923_07285</name>
</gene>
<comment type="caution">
    <text evidence="3">The sequence shown here is derived from an EMBL/GenBank/DDBJ whole genome shotgun (WGS) entry which is preliminary data.</text>
</comment>
<feature type="transmembrane region" description="Helical" evidence="1">
    <location>
        <begin position="166"/>
        <end position="186"/>
    </location>
</feature>
<dbReference type="RefSeq" id="WP_112305180.1">
    <property type="nucleotide sequence ID" value="NZ_QMDV01000002.1"/>
</dbReference>
<keyword evidence="1" id="KW-0472">Membrane</keyword>
<protein>
    <recommendedName>
        <fullName evidence="2">DUF5683 domain-containing protein</fullName>
    </recommendedName>
</protein>
<dbReference type="AlphaFoldDB" id="A0A364RFB7"/>
<evidence type="ECO:0000256" key="1">
    <source>
        <dbReference type="SAM" id="Phobius"/>
    </source>
</evidence>
<reference evidence="3 4" key="1">
    <citation type="submission" date="2018-06" db="EMBL/GenBank/DDBJ databases">
        <authorList>
            <person name="Liu Z.-W."/>
        </authorList>
    </citation>
    <scope>NUCLEOTIDE SEQUENCE [LARGE SCALE GENOMIC DNA]</scope>
    <source>
        <strain evidence="3 4">2b14</strain>
    </source>
</reference>
<dbReference type="OrthoDB" id="9813910at2"/>
<feature type="domain" description="DUF5683" evidence="2">
    <location>
        <begin position="68"/>
        <end position="224"/>
    </location>
</feature>
<feature type="transmembrane region" description="Helical" evidence="1">
    <location>
        <begin position="7"/>
        <end position="23"/>
    </location>
</feature>
<keyword evidence="1" id="KW-1133">Transmembrane helix</keyword>
<evidence type="ECO:0000313" key="3">
    <source>
        <dbReference type="EMBL" id="RAU83030.1"/>
    </source>
</evidence>
<keyword evidence="1" id="KW-0812">Transmembrane</keyword>
<dbReference type="Proteomes" id="UP000251692">
    <property type="component" value="Unassembled WGS sequence"/>
</dbReference>
<feature type="transmembrane region" description="Helical" evidence="1">
    <location>
        <begin position="89"/>
        <end position="108"/>
    </location>
</feature>
<organism evidence="3 4">
    <name type="scientific">Pontibacter arcticus</name>
    <dbReference type="NCBI Taxonomy" id="2080288"/>
    <lineage>
        <taxon>Bacteria</taxon>
        <taxon>Pseudomonadati</taxon>
        <taxon>Bacteroidota</taxon>
        <taxon>Cytophagia</taxon>
        <taxon>Cytophagales</taxon>
        <taxon>Hymenobacteraceae</taxon>
        <taxon>Pontibacter</taxon>
    </lineage>
</organism>